<keyword evidence="4" id="KW-1185">Reference proteome</keyword>
<reference evidence="3 4" key="1">
    <citation type="submission" date="2024-10" db="EMBL/GenBank/DDBJ databases">
        <title>Updated reference genomes for cyclostephanoid diatoms.</title>
        <authorList>
            <person name="Roberts W.R."/>
            <person name="Alverson A.J."/>
        </authorList>
    </citation>
    <scope>NUCLEOTIDE SEQUENCE [LARGE SCALE GENOMIC DNA]</scope>
    <source>
        <strain evidence="3 4">AJA010-31</strain>
    </source>
</reference>
<feature type="transmembrane region" description="Helical" evidence="2">
    <location>
        <begin position="251"/>
        <end position="269"/>
    </location>
</feature>
<feature type="transmembrane region" description="Helical" evidence="2">
    <location>
        <begin position="275"/>
        <end position="292"/>
    </location>
</feature>
<feature type="transmembrane region" description="Helical" evidence="2">
    <location>
        <begin position="191"/>
        <end position="218"/>
    </location>
</feature>
<feature type="region of interest" description="Disordered" evidence="1">
    <location>
        <begin position="94"/>
        <end position="116"/>
    </location>
</feature>
<feature type="compositionally biased region" description="Polar residues" evidence="1">
    <location>
        <begin position="32"/>
        <end position="44"/>
    </location>
</feature>
<feature type="compositionally biased region" description="Basic and acidic residues" evidence="1">
    <location>
        <begin position="367"/>
        <end position="379"/>
    </location>
</feature>
<evidence type="ECO:0000313" key="4">
    <source>
        <dbReference type="Proteomes" id="UP001530400"/>
    </source>
</evidence>
<sequence length="517" mass="56788">MIKRAISKRSRSNLANSDNSFTVDACSLLDPGNQSQKGNGNKHTTLPRDMNLQQEQLNRLVETQERLVQTQDETARALSQLNLAIRDLHSAIQNSDYKQPQSRLPPQSGNGGNRYHRASEISDLDASSENGGEDSVADDDLAFDRKQVRLDGLEVYAVVSALTAGTLVEVFDSYNPGDIADLFTGGRYLEVLMSIVFMTTGTIGIVFGLHCIFVFSLVTMYGRTALGMERDDALEVFFANTGLQRIHGFRTFVGSLYALMVQLIIVITAKVSSNPWVLLAVLIVTGRLMYYVHTDTQIVMEKAMVIFTAPSPPHRKSLTSAVSAIKITKNDDNSVRDESFSEHTNTKSINNKDSGDHSRASTSSSNIEKRTKIAADRRSQMVKKWSGGSTMNMPATAFNELPHRKTLSWTLDDDESASQHGEEATGDGGGRSRSSSVANTSKLTSRKKRSSLSQPAVLEMLRNLEDDDGEGDRNSLPVRKTRSSLCQPAAIEMMEIIEDENDGNEESSIESVNSGCD</sequence>
<dbReference type="EMBL" id="JALLPJ020000749">
    <property type="protein sequence ID" value="KAL3783818.1"/>
    <property type="molecule type" value="Genomic_DNA"/>
</dbReference>
<dbReference type="Proteomes" id="UP001530400">
    <property type="component" value="Unassembled WGS sequence"/>
</dbReference>
<evidence type="ECO:0000313" key="3">
    <source>
        <dbReference type="EMBL" id="KAL3783818.1"/>
    </source>
</evidence>
<feature type="transmembrane region" description="Helical" evidence="2">
    <location>
        <begin position="153"/>
        <end position="171"/>
    </location>
</feature>
<feature type="compositionally biased region" description="Polar residues" evidence="1">
    <location>
        <begin position="94"/>
        <end position="108"/>
    </location>
</feature>
<organism evidence="3 4">
    <name type="scientific">Cyclotella atomus</name>
    <dbReference type="NCBI Taxonomy" id="382360"/>
    <lineage>
        <taxon>Eukaryota</taxon>
        <taxon>Sar</taxon>
        <taxon>Stramenopiles</taxon>
        <taxon>Ochrophyta</taxon>
        <taxon>Bacillariophyta</taxon>
        <taxon>Coscinodiscophyceae</taxon>
        <taxon>Thalassiosirophycidae</taxon>
        <taxon>Stephanodiscales</taxon>
        <taxon>Stephanodiscaceae</taxon>
        <taxon>Cyclotella</taxon>
    </lineage>
</organism>
<evidence type="ECO:0000256" key="1">
    <source>
        <dbReference type="SAM" id="MobiDB-lite"/>
    </source>
</evidence>
<feature type="region of interest" description="Disordered" evidence="1">
    <location>
        <begin position="412"/>
        <end position="484"/>
    </location>
</feature>
<feature type="compositionally biased region" description="Low complexity" evidence="1">
    <location>
        <begin position="432"/>
        <end position="443"/>
    </location>
</feature>
<feature type="region of interest" description="Disordered" evidence="1">
    <location>
        <begin position="333"/>
        <end position="395"/>
    </location>
</feature>
<feature type="compositionally biased region" description="Basic and acidic residues" evidence="1">
    <location>
        <begin position="333"/>
        <end position="345"/>
    </location>
</feature>
<feature type="compositionally biased region" description="Acidic residues" evidence="1">
    <location>
        <begin position="497"/>
        <end position="508"/>
    </location>
</feature>
<keyword evidence="2" id="KW-1133">Transmembrane helix</keyword>
<keyword evidence="2" id="KW-0472">Membrane</keyword>
<keyword evidence="2" id="KW-0812">Transmembrane</keyword>
<name>A0ABD3P7B7_9STRA</name>
<dbReference type="AlphaFoldDB" id="A0ABD3P7B7"/>
<evidence type="ECO:0000256" key="2">
    <source>
        <dbReference type="SAM" id="Phobius"/>
    </source>
</evidence>
<proteinExistence type="predicted"/>
<feature type="region of interest" description="Disordered" evidence="1">
    <location>
        <begin position="27"/>
        <end position="48"/>
    </location>
</feature>
<gene>
    <name evidence="3" type="ORF">ACHAWO_009867</name>
</gene>
<protein>
    <submittedName>
        <fullName evidence="3">Uncharacterized protein</fullName>
    </submittedName>
</protein>
<feature type="region of interest" description="Disordered" evidence="1">
    <location>
        <begin position="497"/>
        <end position="517"/>
    </location>
</feature>
<comment type="caution">
    <text evidence="3">The sequence shown here is derived from an EMBL/GenBank/DDBJ whole genome shotgun (WGS) entry which is preliminary data.</text>
</comment>
<accession>A0ABD3P7B7</accession>